<keyword evidence="8" id="KW-1185">Reference proteome</keyword>
<sequence length="320" mass="33793">MQREVVVEVGFIGLGIMGQPMALNLARAGRPLVVWNRSPHRCEPLREAGALVVDEAAEVFERAEVVIVMLANEAAIDAVLERGAAGFARKVAGRTVVHMGTTSPGFSHALEADVRAAGGHYVEAPVSGSRGPAEAGELVAMLAGEPEAVARVREVVGPMCSNVVECGEAPKALLMKLSVNLFLITMTTGLVESFHFAERHDLDLAKLVEVLDSGPMSSKVSRAKTAKLLTGDFEAQAAIADVLMNNRLIAGAARAADIASPLLDVCLELFARTRELGYGKEDMAAVVRAIRERTEAVQGRAAAPAERAEPAEGREGRAQG</sequence>
<dbReference type="InterPro" id="IPR006115">
    <property type="entry name" value="6PGDH_NADP-bd"/>
</dbReference>
<evidence type="ECO:0000259" key="5">
    <source>
        <dbReference type="Pfam" id="PF03446"/>
    </source>
</evidence>
<dbReference type="RefSeq" id="WP_344043099.1">
    <property type="nucleotide sequence ID" value="NZ_BAAAKE010000041.1"/>
</dbReference>
<dbReference type="Pfam" id="PF03446">
    <property type="entry name" value="NAD_binding_2"/>
    <property type="match status" value="1"/>
</dbReference>
<dbReference type="InterPro" id="IPR015815">
    <property type="entry name" value="HIBADH-related"/>
</dbReference>
<accession>A0ABV9Y3K8</accession>
<dbReference type="PANTHER" id="PTHR43580">
    <property type="entry name" value="OXIDOREDUCTASE GLYR1-RELATED"/>
    <property type="match status" value="1"/>
</dbReference>
<dbReference type="PANTHER" id="PTHR43580:SF2">
    <property type="entry name" value="CYTOKINE-LIKE NUCLEAR FACTOR N-PAC"/>
    <property type="match status" value="1"/>
</dbReference>
<evidence type="ECO:0000256" key="4">
    <source>
        <dbReference type="SAM" id="MobiDB-lite"/>
    </source>
</evidence>
<gene>
    <name evidence="7" type="ORF">ACFPFM_15830</name>
</gene>
<evidence type="ECO:0000259" key="6">
    <source>
        <dbReference type="Pfam" id="PF14833"/>
    </source>
</evidence>
<dbReference type="EMBL" id="JBHSJB010000012">
    <property type="protein sequence ID" value="MFC5055226.1"/>
    <property type="molecule type" value="Genomic_DNA"/>
</dbReference>
<dbReference type="GO" id="GO:0016491">
    <property type="term" value="F:oxidoreductase activity"/>
    <property type="evidence" value="ECO:0007669"/>
    <property type="project" value="UniProtKB-KW"/>
</dbReference>
<feature type="domain" description="3-hydroxyisobutyrate dehydrogenase-like NAD-binding" evidence="6">
    <location>
        <begin position="174"/>
        <end position="289"/>
    </location>
</feature>
<organism evidence="7 8">
    <name type="scientific">Saccharothrix xinjiangensis</name>
    <dbReference type="NCBI Taxonomy" id="204798"/>
    <lineage>
        <taxon>Bacteria</taxon>
        <taxon>Bacillati</taxon>
        <taxon>Actinomycetota</taxon>
        <taxon>Actinomycetes</taxon>
        <taxon>Pseudonocardiales</taxon>
        <taxon>Pseudonocardiaceae</taxon>
        <taxon>Saccharothrix</taxon>
    </lineage>
</organism>
<dbReference type="SUPFAM" id="SSF48179">
    <property type="entry name" value="6-phosphogluconate dehydrogenase C-terminal domain-like"/>
    <property type="match status" value="1"/>
</dbReference>
<keyword evidence="3" id="KW-0520">NAD</keyword>
<dbReference type="PIRSF" id="PIRSF000103">
    <property type="entry name" value="HIBADH"/>
    <property type="match status" value="1"/>
</dbReference>
<name>A0ABV9Y3K8_9PSEU</name>
<dbReference type="Gene3D" id="3.40.50.720">
    <property type="entry name" value="NAD(P)-binding Rossmann-like Domain"/>
    <property type="match status" value="1"/>
</dbReference>
<dbReference type="InterPro" id="IPR029154">
    <property type="entry name" value="HIBADH-like_NADP-bd"/>
</dbReference>
<evidence type="ECO:0000256" key="1">
    <source>
        <dbReference type="ARBA" id="ARBA00009080"/>
    </source>
</evidence>
<dbReference type="EC" id="1.1.-.-" evidence="7"/>
<feature type="domain" description="6-phosphogluconate dehydrogenase NADP-binding" evidence="5">
    <location>
        <begin position="8"/>
        <end position="166"/>
    </location>
</feature>
<feature type="region of interest" description="Disordered" evidence="4">
    <location>
        <begin position="296"/>
        <end position="320"/>
    </location>
</feature>
<comment type="caution">
    <text evidence="7">The sequence shown here is derived from an EMBL/GenBank/DDBJ whole genome shotgun (WGS) entry which is preliminary data.</text>
</comment>
<comment type="similarity">
    <text evidence="1">Belongs to the HIBADH-related family.</text>
</comment>
<reference evidence="8" key="1">
    <citation type="journal article" date="2019" name="Int. J. Syst. Evol. Microbiol.">
        <title>The Global Catalogue of Microorganisms (GCM) 10K type strain sequencing project: providing services to taxonomists for standard genome sequencing and annotation.</title>
        <authorList>
            <consortium name="The Broad Institute Genomics Platform"/>
            <consortium name="The Broad Institute Genome Sequencing Center for Infectious Disease"/>
            <person name="Wu L."/>
            <person name="Ma J."/>
        </authorList>
    </citation>
    <scope>NUCLEOTIDE SEQUENCE [LARGE SCALE GENOMIC DNA]</scope>
    <source>
        <strain evidence="8">KCTC 12848</strain>
    </source>
</reference>
<feature type="compositionally biased region" description="Basic and acidic residues" evidence="4">
    <location>
        <begin position="306"/>
        <end position="320"/>
    </location>
</feature>
<proteinExistence type="inferred from homology"/>
<dbReference type="InterPro" id="IPR051265">
    <property type="entry name" value="HIBADH-related_NP60_sf"/>
</dbReference>
<dbReference type="Pfam" id="PF14833">
    <property type="entry name" value="NAD_binding_11"/>
    <property type="match status" value="1"/>
</dbReference>
<dbReference type="InterPro" id="IPR002204">
    <property type="entry name" value="3-OH-isobutyrate_DH-rel_CS"/>
</dbReference>
<evidence type="ECO:0000256" key="3">
    <source>
        <dbReference type="ARBA" id="ARBA00023027"/>
    </source>
</evidence>
<dbReference type="Gene3D" id="1.10.1040.10">
    <property type="entry name" value="N-(1-d-carboxylethyl)-l-norvaline Dehydrogenase, domain 2"/>
    <property type="match status" value="1"/>
</dbReference>
<protein>
    <submittedName>
        <fullName evidence="7">NAD(P)-dependent oxidoreductase</fullName>
        <ecNumber evidence="7">1.1.-.-</ecNumber>
    </submittedName>
</protein>
<dbReference type="InterPro" id="IPR013328">
    <property type="entry name" value="6PGD_dom2"/>
</dbReference>
<evidence type="ECO:0000256" key="2">
    <source>
        <dbReference type="ARBA" id="ARBA00023002"/>
    </source>
</evidence>
<dbReference type="Proteomes" id="UP001595833">
    <property type="component" value="Unassembled WGS sequence"/>
</dbReference>
<evidence type="ECO:0000313" key="8">
    <source>
        <dbReference type="Proteomes" id="UP001595833"/>
    </source>
</evidence>
<keyword evidence="2 7" id="KW-0560">Oxidoreductase</keyword>
<dbReference type="SUPFAM" id="SSF51735">
    <property type="entry name" value="NAD(P)-binding Rossmann-fold domains"/>
    <property type="match status" value="1"/>
</dbReference>
<dbReference type="InterPro" id="IPR036291">
    <property type="entry name" value="NAD(P)-bd_dom_sf"/>
</dbReference>
<dbReference type="InterPro" id="IPR008927">
    <property type="entry name" value="6-PGluconate_DH-like_C_sf"/>
</dbReference>
<evidence type="ECO:0000313" key="7">
    <source>
        <dbReference type="EMBL" id="MFC5055226.1"/>
    </source>
</evidence>
<dbReference type="PROSITE" id="PS00895">
    <property type="entry name" value="3_HYDROXYISOBUT_DH"/>
    <property type="match status" value="1"/>
</dbReference>